<accession>A0A6J4T9I2</accession>
<evidence type="ECO:0000259" key="2">
    <source>
        <dbReference type="PROSITE" id="PS51898"/>
    </source>
</evidence>
<name>A0A6J4T9I2_9SPHN</name>
<feature type="domain" description="Tyr recombinase" evidence="2">
    <location>
        <begin position="1"/>
        <end position="74"/>
    </location>
</feature>
<dbReference type="EMBL" id="CADCVX010000365">
    <property type="protein sequence ID" value="CAA9517337.1"/>
    <property type="molecule type" value="Genomic_DNA"/>
</dbReference>
<evidence type="ECO:0000313" key="3">
    <source>
        <dbReference type="EMBL" id="CAA9517337.1"/>
    </source>
</evidence>
<dbReference type="PROSITE" id="PS51898">
    <property type="entry name" value="TYR_RECOMBINASE"/>
    <property type="match status" value="1"/>
</dbReference>
<reference evidence="3" key="1">
    <citation type="submission" date="2020-02" db="EMBL/GenBank/DDBJ databases">
        <authorList>
            <person name="Meier V. D."/>
        </authorList>
    </citation>
    <scope>NUCLEOTIDE SEQUENCE</scope>
    <source>
        <strain evidence="3">AVDCRST_MAG91</strain>
    </source>
</reference>
<dbReference type="GO" id="GO:0006310">
    <property type="term" value="P:DNA recombination"/>
    <property type="evidence" value="ECO:0007669"/>
    <property type="project" value="UniProtKB-KW"/>
</dbReference>
<dbReference type="SUPFAM" id="SSF56349">
    <property type="entry name" value="DNA breaking-rejoining enzymes"/>
    <property type="match status" value="1"/>
</dbReference>
<dbReference type="InterPro" id="IPR013762">
    <property type="entry name" value="Integrase-like_cat_sf"/>
</dbReference>
<evidence type="ECO:0000256" key="1">
    <source>
        <dbReference type="ARBA" id="ARBA00023172"/>
    </source>
</evidence>
<dbReference type="AlphaFoldDB" id="A0A6J4T9I2"/>
<dbReference type="GO" id="GO:0003677">
    <property type="term" value="F:DNA binding"/>
    <property type="evidence" value="ECO:0007669"/>
    <property type="project" value="InterPro"/>
</dbReference>
<protein>
    <submittedName>
        <fullName evidence="3">Phage integrase family protein</fullName>
    </submittedName>
</protein>
<proteinExistence type="predicted"/>
<dbReference type="GO" id="GO:0015074">
    <property type="term" value="P:DNA integration"/>
    <property type="evidence" value="ECO:0007669"/>
    <property type="project" value="InterPro"/>
</dbReference>
<dbReference type="Gene3D" id="1.10.443.10">
    <property type="entry name" value="Intergrase catalytic core"/>
    <property type="match status" value="1"/>
</dbReference>
<sequence length="77" mass="8737">MQGGNPLKRAHASACERAGVADFTVHDWRHHWASHCVMAGIDLITIMRMGGWKSLRMVQRYAAVDTTHMHQAINKLR</sequence>
<dbReference type="InterPro" id="IPR011010">
    <property type="entry name" value="DNA_brk_join_enz"/>
</dbReference>
<gene>
    <name evidence="3" type="ORF">AVDCRST_MAG91-2000</name>
</gene>
<organism evidence="3">
    <name type="scientific">uncultured Sphingomonadaceae bacterium</name>
    <dbReference type="NCBI Taxonomy" id="169976"/>
    <lineage>
        <taxon>Bacteria</taxon>
        <taxon>Pseudomonadati</taxon>
        <taxon>Pseudomonadota</taxon>
        <taxon>Alphaproteobacteria</taxon>
        <taxon>Sphingomonadales</taxon>
        <taxon>Sphingomonadaceae</taxon>
        <taxon>environmental samples</taxon>
    </lineage>
</organism>
<dbReference type="InterPro" id="IPR002104">
    <property type="entry name" value="Integrase_catalytic"/>
</dbReference>
<keyword evidence="1" id="KW-0233">DNA recombination</keyword>
<dbReference type="Pfam" id="PF00589">
    <property type="entry name" value="Phage_integrase"/>
    <property type="match status" value="1"/>
</dbReference>